<dbReference type="InterPro" id="IPR033370">
    <property type="entry name" value="COG1"/>
</dbReference>
<evidence type="ECO:0000256" key="5">
    <source>
        <dbReference type="ARBA" id="ARBA00022927"/>
    </source>
</evidence>
<evidence type="ECO:0000256" key="2">
    <source>
        <dbReference type="ARBA" id="ARBA00006653"/>
    </source>
</evidence>
<proteinExistence type="inferred from homology"/>
<dbReference type="PANTHER" id="PTHR31658">
    <property type="entry name" value="CONSERVED OLIGOMERIC GOLGI COMPLEX SUBUNIT 1"/>
    <property type="match status" value="1"/>
</dbReference>
<keyword evidence="4" id="KW-0813">Transport</keyword>
<dbReference type="GO" id="GO:0000139">
    <property type="term" value="C:Golgi membrane"/>
    <property type="evidence" value="ECO:0007669"/>
    <property type="project" value="UniProtKB-SubCell"/>
</dbReference>
<dbReference type="HOGENOM" id="CLU_008451_0_0_1"/>
<dbReference type="Pfam" id="PF08700">
    <property type="entry name" value="VPS51_Exo84_N"/>
    <property type="match status" value="1"/>
</dbReference>
<keyword evidence="6" id="KW-0333">Golgi apparatus</keyword>
<keyword evidence="5" id="KW-0653">Protein transport</keyword>
<accession>S7ZE89</accession>
<evidence type="ECO:0000256" key="3">
    <source>
        <dbReference type="ARBA" id="ARBA00020978"/>
    </source>
</evidence>
<evidence type="ECO:0000256" key="6">
    <source>
        <dbReference type="ARBA" id="ARBA00023034"/>
    </source>
</evidence>
<comment type="similarity">
    <text evidence="2">Belongs to the COG1 family.</text>
</comment>
<dbReference type="AlphaFoldDB" id="S7ZE89"/>
<evidence type="ECO:0000256" key="7">
    <source>
        <dbReference type="ARBA" id="ARBA00023136"/>
    </source>
</evidence>
<dbReference type="PANTHER" id="PTHR31658:SF0">
    <property type="entry name" value="CONSERVED OLIGOMERIC GOLGI COMPLEX SUBUNIT 1"/>
    <property type="match status" value="1"/>
</dbReference>
<organism evidence="9 10">
    <name type="scientific">Penicillium oxalicum (strain 114-2 / CGMCC 5302)</name>
    <name type="common">Penicillium decumbens</name>
    <dbReference type="NCBI Taxonomy" id="933388"/>
    <lineage>
        <taxon>Eukaryota</taxon>
        <taxon>Fungi</taxon>
        <taxon>Dikarya</taxon>
        <taxon>Ascomycota</taxon>
        <taxon>Pezizomycotina</taxon>
        <taxon>Eurotiomycetes</taxon>
        <taxon>Eurotiomycetidae</taxon>
        <taxon>Eurotiales</taxon>
        <taxon>Aspergillaceae</taxon>
        <taxon>Penicillium</taxon>
    </lineage>
</organism>
<dbReference type="GO" id="GO:0006891">
    <property type="term" value="P:intra-Golgi vesicle-mediated transport"/>
    <property type="evidence" value="ECO:0007669"/>
    <property type="project" value="InterPro"/>
</dbReference>
<dbReference type="EMBL" id="KB644411">
    <property type="protein sequence ID" value="EPS28609.1"/>
    <property type="molecule type" value="Genomic_DNA"/>
</dbReference>
<sequence length="796" mass="88934">MAPDAPDPQSLKSWQDAFQYPIPTVRRVEQELRRDIASNREKLRALVGTRYRELVGTAETIVDMNKEIKDVEGILTDVGRRCNPRLVEKKHQHARQMKKDAANLEVVKHNFGAQMALLHRCTTTITRLLRRRASLLLIAKLLVISRLLLKTLSQHTPSPPFLEDLRNQLATLRRTLLKRVEKKLASAKSSDGSIVESLSAFCLATSSSFSDAVHHFHEVRLDVVVGLLNSSHLNVPKALQLFVRTLQNSKMLQSRQFNDALSKLKTQPILSDPDIRSLEGLEIDVLSRWAAPEVINFTPWIRLNELSRSEATQFVKEWSAKAFGDFGKTAGTALAKGTDFAEMLTLRAATIESWLSSWGSTITHGSENIFECLRKLFNDNLKRILTNQVFAIDSVAAQISSAVSDWDTREHKLIRSLWDPDLISYDYSNGASHFKDAVLDRLLGRDDDVSAALKQYKLWLASVQDVHSFIEDIRRLKWTDVLIIEGEDIEVTSRLNDDDPQMLSAALRSAAEEAYQSLQASLKKALQEIGTSHTGSKSMFLLRLVRLIRRNIPPGFVAGDSLFADSLVVELQSLLAEDICSNISFAAFIAPIPHGSNADILRGVPGRSLWGGEPPAPVQPSPTTFRFLRRLTAILDESGPDLWDPSTTRVLKQTLGKVLNDSGNSTLEKLESSKAWSGAAVSSAEGAKESDVGERSDENKTEEANRPGTDENSLDTQVKADHSNTNNEILREWKIQLLFDTYYLATMLGDTSLLEGLVQRVRESVEPSPEMIKTIQKSAKEYWKRTELLFGLLAGP</sequence>
<dbReference type="STRING" id="933388.S7ZE89"/>
<dbReference type="OrthoDB" id="46189at2759"/>
<keyword evidence="10" id="KW-1185">Reference proteome</keyword>
<dbReference type="PhylomeDB" id="S7ZE89"/>
<evidence type="ECO:0000256" key="1">
    <source>
        <dbReference type="ARBA" id="ARBA00004395"/>
    </source>
</evidence>
<reference evidence="9 10" key="1">
    <citation type="journal article" date="2013" name="PLoS ONE">
        <title>Genomic and secretomic analyses reveal unique features of the lignocellulolytic enzyme system of Penicillium decumbens.</title>
        <authorList>
            <person name="Liu G."/>
            <person name="Zhang L."/>
            <person name="Wei X."/>
            <person name="Zou G."/>
            <person name="Qin Y."/>
            <person name="Ma L."/>
            <person name="Li J."/>
            <person name="Zheng H."/>
            <person name="Wang S."/>
            <person name="Wang C."/>
            <person name="Xun L."/>
            <person name="Zhao G.-P."/>
            <person name="Zhou Z."/>
            <person name="Qu Y."/>
        </authorList>
    </citation>
    <scope>NUCLEOTIDE SEQUENCE [LARGE SCALE GENOMIC DNA]</scope>
    <source>
        <strain evidence="10">114-2 / CGMCC 5302</strain>
    </source>
</reference>
<evidence type="ECO:0000313" key="10">
    <source>
        <dbReference type="Proteomes" id="UP000019376"/>
    </source>
</evidence>
<protein>
    <recommendedName>
        <fullName evidence="3">Conserved oligomeric Golgi complex subunit 1</fullName>
    </recommendedName>
</protein>
<dbReference type="Proteomes" id="UP000019376">
    <property type="component" value="Unassembled WGS sequence"/>
</dbReference>
<dbReference type="GO" id="GO:0017119">
    <property type="term" value="C:Golgi transport complex"/>
    <property type="evidence" value="ECO:0007669"/>
    <property type="project" value="InterPro"/>
</dbReference>
<keyword evidence="7" id="KW-0472">Membrane</keyword>
<feature type="region of interest" description="Disordered" evidence="8">
    <location>
        <begin position="678"/>
        <end position="723"/>
    </location>
</feature>
<name>S7ZE89_PENO1</name>
<evidence type="ECO:0000313" key="9">
    <source>
        <dbReference type="EMBL" id="EPS28609.1"/>
    </source>
</evidence>
<feature type="compositionally biased region" description="Basic and acidic residues" evidence="8">
    <location>
        <begin position="686"/>
        <end position="709"/>
    </location>
</feature>
<comment type="subcellular location">
    <subcellularLocation>
        <location evidence="1">Golgi apparatus membrane</location>
        <topology evidence="1">Peripheral membrane protein</topology>
    </subcellularLocation>
</comment>
<dbReference type="GO" id="GO:0015031">
    <property type="term" value="P:protein transport"/>
    <property type="evidence" value="ECO:0007669"/>
    <property type="project" value="UniProtKB-KW"/>
</dbReference>
<evidence type="ECO:0000256" key="8">
    <source>
        <dbReference type="SAM" id="MobiDB-lite"/>
    </source>
</evidence>
<gene>
    <name evidence="9" type="ORF">PDE_03555</name>
</gene>
<evidence type="ECO:0000256" key="4">
    <source>
        <dbReference type="ARBA" id="ARBA00022448"/>
    </source>
</evidence>
<dbReference type="eggNOG" id="ENOG502RN59">
    <property type="taxonomic scope" value="Eukaryota"/>
</dbReference>